<evidence type="ECO:0000259" key="2">
    <source>
        <dbReference type="Pfam" id="PF13439"/>
    </source>
</evidence>
<evidence type="ECO:0000313" key="3">
    <source>
        <dbReference type="EMBL" id="ARN83473.1"/>
    </source>
</evidence>
<protein>
    <submittedName>
        <fullName evidence="3">Glycosyl transferase</fullName>
    </submittedName>
</protein>
<feature type="domain" description="Glycosyltransferase subfamily 4-like N-terminal" evidence="2">
    <location>
        <begin position="30"/>
        <end position="184"/>
    </location>
</feature>
<dbReference type="SUPFAM" id="SSF53756">
    <property type="entry name" value="UDP-Glycosyltransferase/glycogen phosphorylase"/>
    <property type="match status" value="1"/>
</dbReference>
<dbReference type="PANTHER" id="PTHR45947:SF3">
    <property type="entry name" value="SULFOQUINOVOSYL TRANSFERASE SQD2"/>
    <property type="match status" value="1"/>
</dbReference>
<evidence type="ECO:0000259" key="1">
    <source>
        <dbReference type="Pfam" id="PF00534"/>
    </source>
</evidence>
<keyword evidence="4" id="KW-1185">Reference proteome</keyword>
<name>A0A1W6N0Y3_9HYPH</name>
<gene>
    <name evidence="3" type="ORF">B1812_07485</name>
</gene>
<dbReference type="CDD" id="cd03819">
    <property type="entry name" value="GT4_WavL-like"/>
    <property type="match status" value="1"/>
</dbReference>
<dbReference type="AlphaFoldDB" id="A0A1W6N0Y3"/>
<dbReference type="KEGG" id="mbry:B1812_07485"/>
<dbReference type="EMBL" id="CP019948">
    <property type="protein sequence ID" value="ARN83473.1"/>
    <property type="molecule type" value="Genomic_DNA"/>
</dbReference>
<dbReference type="STRING" id="655015.B1812_07485"/>
<sequence length="401" mass="43079">MSSALSYLSPPERRIAGRTIMQIIPDLQSGGAERTTVDIAQALTQVGARCLVASRGGRLVSELQGKGGVWMPFPAATKNPLAMALNSVRLARLLRDEGVDIVHARSRAPAWVAYYAAKQAGVPFVTTYHSAYSGTSQVKRRYNAIMAAGDMVIANSEFIARRIVELHPEATGRIAVIPRGVDLDDFAPHAVAPQSVQKLRAAWKAEPHCRIVLLPGRLTERKGQLVLLEAAQLLVSRGLEDVRFVLAGDCRSEAFKREIEAKIRRLGLRDRVILPGYCADMPAAYLAAAVVVVPSTAPEAFGRVAVEAEAMGAPVIVSDIGAASEVVRAPPQTPPLHATGWRTPPGDARALADAIAQALSLTATARQSLALRARDFAQSRYSLEGMCAATLAVYERLLIDR</sequence>
<dbReference type="GO" id="GO:0016758">
    <property type="term" value="F:hexosyltransferase activity"/>
    <property type="evidence" value="ECO:0007669"/>
    <property type="project" value="TreeGrafter"/>
</dbReference>
<reference evidence="3 4" key="1">
    <citation type="submission" date="2017-02" db="EMBL/GenBank/DDBJ databases">
        <authorList>
            <person name="Peterson S.W."/>
        </authorList>
    </citation>
    <scope>NUCLEOTIDE SEQUENCE [LARGE SCALE GENOMIC DNA]</scope>
    <source>
        <strain evidence="3 4">S285</strain>
    </source>
</reference>
<dbReference type="RefSeq" id="WP_085773579.1">
    <property type="nucleotide sequence ID" value="NZ_AP027149.1"/>
</dbReference>
<organism evidence="3 4">
    <name type="scientific">Methylocystis bryophila</name>
    <dbReference type="NCBI Taxonomy" id="655015"/>
    <lineage>
        <taxon>Bacteria</taxon>
        <taxon>Pseudomonadati</taxon>
        <taxon>Pseudomonadota</taxon>
        <taxon>Alphaproteobacteria</taxon>
        <taxon>Hyphomicrobiales</taxon>
        <taxon>Methylocystaceae</taxon>
        <taxon>Methylocystis</taxon>
    </lineage>
</organism>
<dbReference type="Proteomes" id="UP000193978">
    <property type="component" value="Chromosome"/>
</dbReference>
<accession>A0A1W6N0Y3</accession>
<dbReference type="Pfam" id="PF13439">
    <property type="entry name" value="Glyco_transf_4"/>
    <property type="match status" value="1"/>
</dbReference>
<evidence type="ECO:0000313" key="4">
    <source>
        <dbReference type="Proteomes" id="UP000193978"/>
    </source>
</evidence>
<dbReference type="Gene3D" id="3.40.50.2000">
    <property type="entry name" value="Glycogen Phosphorylase B"/>
    <property type="match status" value="2"/>
</dbReference>
<feature type="domain" description="Glycosyl transferase family 1" evidence="1">
    <location>
        <begin position="199"/>
        <end position="367"/>
    </location>
</feature>
<keyword evidence="3" id="KW-0808">Transferase</keyword>
<dbReference type="PANTHER" id="PTHR45947">
    <property type="entry name" value="SULFOQUINOVOSYL TRANSFERASE SQD2"/>
    <property type="match status" value="1"/>
</dbReference>
<proteinExistence type="predicted"/>
<dbReference type="InterPro" id="IPR050194">
    <property type="entry name" value="Glycosyltransferase_grp1"/>
</dbReference>
<dbReference type="Pfam" id="PF00534">
    <property type="entry name" value="Glycos_transf_1"/>
    <property type="match status" value="1"/>
</dbReference>
<dbReference type="InterPro" id="IPR028098">
    <property type="entry name" value="Glyco_trans_4-like_N"/>
</dbReference>
<dbReference type="InterPro" id="IPR001296">
    <property type="entry name" value="Glyco_trans_1"/>
</dbReference>